<feature type="transmembrane region" description="Helical" evidence="7">
    <location>
        <begin position="130"/>
        <end position="147"/>
    </location>
</feature>
<evidence type="ECO:0000313" key="11">
    <source>
        <dbReference type="Proteomes" id="UP000177457"/>
    </source>
</evidence>
<evidence type="ECO:0000256" key="7">
    <source>
        <dbReference type="SAM" id="Phobius"/>
    </source>
</evidence>
<dbReference type="GO" id="GO:0004190">
    <property type="term" value="F:aspartic-type endopeptidase activity"/>
    <property type="evidence" value="ECO:0007669"/>
    <property type="project" value="InterPro"/>
</dbReference>
<evidence type="ECO:0000313" key="10">
    <source>
        <dbReference type="EMBL" id="OGH73411.1"/>
    </source>
</evidence>
<feature type="transmembrane region" description="Helical" evidence="7">
    <location>
        <begin position="153"/>
        <end position="178"/>
    </location>
</feature>
<dbReference type="PANTHER" id="PTHR30487">
    <property type="entry name" value="TYPE 4 PREPILIN-LIKE PROTEINS LEADER PEPTIDE-PROCESSING ENZYME"/>
    <property type="match status" value="1"/>
</dbReference>
<dbReference type="GO" id="GO:0006465">
    <property type="term" value="P:signal peptide processing"/>
    <property type="evidence" value="ECO:0007669"/>
    <property type="project" value="TreeGrafter"/>
</dbReference>
<feature type="transmembrane region" description="Helical" evidence="7">
    <location>
        <begin position="190"/>
        <end position="223"/>
    </location>
</feature>
<comment type="caution">
    <text evidence="10">The sequence shown here is derived from an EMBL/GenBank/DDBJ whole genome shotgun (WGS) entry which is preliminary data.</text>
</comment>
<feature type="transmembrane region" description="Helical" evidence="7">
    <location>
        <begin position="6"/>
        <end position="25"/>
    </location>
</feature>
<dbReference type="InterPro" id="IPR010627">
    <property type="entry name" value="Prepilin_pept_A24_N"/>
</dbReference>
<dbReference type="InterPro" id="IPR050882">
    <property type="entry name" value="Prepilin_peptidase/N-MTase"/>
</dbReference>
<gene>
    <name evidence="10" type="ORF">A3C90_03895</name>
</gene>
<dbReference type="PANTHER" id="PTHR30487:SF0">
    <property type="entry name" value="PREPILIN LEADER PEPTIDASE_N-METHYLTRANSFERASE-RELATED"/>
    <property type="match status" value="1"/>
</dbReference>
<comment type="subcellular location">
    <subcellularLocation>
        <location evidence="1">Cell membrane</location>
        <topology evidence="1">Multi-pass membrane protein</topology>
    </subcellularLocation>
</comment>
<feature type="transmembrane region" description="Helical" evidence="7">
    <location>
        <begin position="103"/>
        <end position="123"/>
    </location>
</feature>
<reference evidence="10 11" key="1">
    <citation type="journal article" date="2016" name="Nat. Commun.">
        <title>Thousands of microbial genomes shed light on interconnected biogeochemical processes in an aquifer system.</title>
        <authorList>
            <person name="Anantharaman K."/>
            <person name="Brown C.T."/>
            <person name="Hug L.A."/>
            <person name="Sharon I."/>
            <person name="Castelle C.J."/>
            <person name="Probst A.J."/>
            <person name="Thomas B.C."/>
            <person name="Singh A."/>
            <person name="Wilkins M.J."/>
            <person name="Karaoz U."/>
            <person name="Brodie E.L."/>
            <person name="Williams K.H."/>
            <person name="Hubbard S.S."/>
            <person name="Banfield J.F."/>
        </authorList>
    </citation>
    <scope>NUCLEOTIDE SEQUENCE [LARGE SCALE GENOMIC DNA]</scope>
</reference>
<keyword evidence="5 7" id="KW-1133">Transmembrane helix</keyword>
<evidence type="ECO:0000256" key="6">
    <source>
        <dbReference type="ARBA" id="ARBA00023136"/>
    </source>
</evidence>
<dbReference type="Pfam" id="PF01478">
    <property type="entry name" value="Peptidase_A24"/>
    <property type="match status" value="1"/>
</dbReference>
<dbReference type="Proteomes" id="UP000177457">
    <property type="component" value="Unassembled WGS sequence"/>
</dbReference>
<organism evidence="10 11">
    <name type="scientific">Candidatus Magasanikbacteria bacterium RIFCSPHIGHO2_02_FULL_51_14</name>
    <dbReference type="NCBI Taxonomy" id="1798683"/>
    <lineage>
        <taxon>Bacteria</taxon>
        <taxon>Candidatus Magasanikiibacteriota</taxon>
    </lineage>
</organism>
<proteinExistence type="inferred from homology"/>
<evidence type="ECO:0000256" key="4">
    <source>
        <dbReference type="ARBA" id="ARBA00022692"/>
    </source>
</evidence>
<dbReference type="GO" id="GO:0005886">
    <property type="term" value="C:plasma membrane"/>
    <property type="evidence" value="ECO:0007669"/>
    <property type="project" value="UniProtKB-SubCell"/>
</dbReference>
<dbReference type="AlphaFoldDB" id="A0A1F6MP20"/>
<name>A0A1F6MP20_9BACT</name>
<feature type="transmembrane region" description="Helical" evidence="7">
    <location>
        <begin position="72"/>
        <end position="91"/>
    </location>
</feature>
<feature type="transmembrane region" description="Helical" evidence="7">
    <location>
        <begin position="235"/>
        <end position="257"/>
    </location>
</feature>
<dbReference type="Pfam" id="PF06750">
    <property type="entry name" value="A24_N_bact"/>
    <property type="match status" value="1"/>
</dbReference>
<accession>A0A1F6MP20</accession>
<feature type="domain" description="Prepilin peptidase A24 N-terminal" evidence="9">
    <location>
        <begin position="11"/>
        <end position="91"/>
    </location>
</feature>
<dbReference type="Gene3D" id="1.20.120.1220">
    <property type="match status" value="1"/>
</dbReference>
<keyword evidence="3" id="KW-1003">Cell membrane</keyword>
<evidence type="ECO:0000259" key="9">
    <source>
        <dbReference type="Pfam" id="PF06750"/>
    </source>
</evidence>
<keyword evidence="4 7" id="KW-0812">Transmembrane</keyword>
<protein>
    <recommendedName>
        <fullName evidence="12">Prepilin peptidase</fullName>
    </recommendedName>
</protein>
<sequence>MTWAYYLIIFLLGAALGSFLNAYAWRVRNGTSVWRGRSRCRECETQIRWHDNIPIASFFVLQGKCRDCKKQIALQYPLVELWMGLAFVFVAQYHRLITDHWSLIIRDWFIVFILTLIFVYDLLHQEILDRFTLLPAGILFVFSLIFQSSNLPILQSISGMGIGALVAGGFFFLQFAVSKGRWIGGGDIRLGVLMGVILGWPNILVALMIAYVLGAVVGLVLVGTRKADMQSAVPFGTFLTAATFVAMFWGEGIVGWYRSLIM</sequence>
<evidence type="ECO:0008006" key="12">
    <source>
        <dbReference type="Google" id="ProtNLM"/>
    </source>
</evidence>
<evidence type="ECO:0000256" key="5">
    <source>
        <dbReference type="ARBA" id="ARBA00022989"/>
    </source>
</evidence>
<comment type="similarity">
    <text evidence="2">Belongs to the peptidase A24 family.</text>
</comment>
<dbReference type="EMBL" id="MFQE01000027">
    <property type="protein sequence ID" value="OGH73411.1"/>
    <property type="molecule type" value="Genomic_DNA"/>
</dbReference>
<feature type="domain" description="Prepilin type IV endopeptidase peptidase" evidence="8">
    <location>
        <begin position="108"/>
        <end position="219"/>
    </location>
</feature>
<evidence type="ECO:0000256" key="1">
    <source>
        <dbReference type="ARBA" id="ARBA00004651"/>
    </source>
</evidence>
<evidence type="ECO:0000259" key="8">
    <source>
        <dbReference type="Pfam" id="PF01478"/>
    </source>
</evidence>
<dbReference type="STRING" id="1798683.A3C90_03895"/>
<keyword evidence="6 7" id="KW-0472">Membrane</keyword>
<evidence type="ECO:0000256" key="2">
    <source>
        <dbReference type="ARBA" id="ARBA00005801"/>
    </source>
</evidence>
<dbReference type="InterPro" id="IPR000045">
    <property type="entry name" value="Prepilin_IV_endopep_pep"/>
</dbReference>
<evidence type="ECO:0000256" key="3">
    <source>
        <dbReference type="ARBA" id="ARBA00022475"/>
    </source>
</evidence>